<sequence>MLQNRPFVMHLFKSLVTGNLEPIPGSIGHEAGSRSALWCREAPLFDHRTMHKDGVNDICSQPSLGLFGPDKLVCLKMFLQSDLSLLPTHTSVLSSHKLHMPHSD</sequence>
<keyword evidence="2" id="KW-1185">Reference proteome</keyword>
<dbReference type="EMBL" id="JAAGNN010000014">
    <property type="protein sequence ID" value="KAF4080427.1"/>
    <property type="molecule type" value="Genomic_DNA"/>
</dbReference>
<dbReference type="AlphaFoldDB" id="A0A7J6AEI3"/>
<evidence type="ECO:0000313" key="2">
    <source>
        <dbReference type="Proteomes" id="UP000593565"/>
    </source>
</evidence>
<comment type="caution">
    <text evidence="1">The sequence shown here is derived from an EMBL/GenBank/DDBJ whole genome shotgun (WGS) entry which is preliminary data.</text>
</comment>
<gene>
    <name evidence="1" type="ORF">AMELA_G00171250</name>
</gene>
<name>A0A7J6AEI3_AMEME</name>
<dbReference type="Proteomes" id="UP000593565">
    <property type="component" value="Unassembled WGS sequence"/>
</dbReference>
<evidence type="ECO:0000313" key="1">
    <source>
        <dbReference type="EMBL" id="KAF4080427.1"/>
    </source>
</evidence>
<protein>
    <submittedName>
        <fullName evidence="1">Uncharacterized protein</fullName>
    </submittedName>
</protein>
<proteinExistence type="predicted"/>
<organism evidence="1 2">
    <name type="scientific">Ameiurus melas</name>
    <name type="common">Black bullhead</name>
    <name type="synonym">Silurus melas</name>
    <dbReference type="NCBI Taxonomy" id="219545"/>
    <lineage>
        <taxon>Eukaryota</taxon>
        <taxon>Metazoa</taxon>
        <taxon>Chordata</taxon>
        <taxon>Craniata</taxon>
        <taxon>Vertebrata</taxon>
        <taxon>Euteleostomi</taxon>
        <taxon>Actinopterygii</taxon>
        <taxon>Neopterygii</taxon>
        <taxon>Teleostei</taxon>
        <taxon>Ostariophysi</taxon>
        <taxon>Siluriformes</taxon>
        <taxon>Ictaluridae</taxon>
        <taxon>Ameiurus</taxon>
    </lineage>
</organism>
<accession>A0A7J6AEI3</accession>
<reference evidence="1 2" key="1">
    <citation type="submission" date="2020-02" db="EMBL/GenBank/DDBJ databases">
        <title>A chromosome-scale genome assembly of the black bullhead catfish (Ameiurus melas).</title>
        <authorList>
            <person name="Wen M."/>
            <person name="Zham M."/>
            <person name="Cabau C."/>
            <person name="Klopp C."/>
            <person name="Donnadieu C."/>
            <person name="Roques C."/>
            <person name="Bouchez O."/>
            <person name="Lampietro C."/>
            <person name="Jouanno E."/>
            <person name="Herpin A."/>
            <person name="Louis A."/>
            <person name="Berthelot C."/>
            <person name="Parey E."/>
            <person name="Roest-Crollius H."/>
            <person name="Braasch I."/>
            <person name="Postlethwait J."/>
            <person name="Robinson-Rechavi M."/>
            <person name="Echchiki A."/>
            <person name="Begum T."/>
            <person name="Montfort J."/>
            <person name="Schartl M."/>
            <person name="Bobe J."/>
            <person name="Guiguen Y."/>
        </authorList>
    </citation>
    <scope>NUCLEOTIDE SEQUENCE [LARGE SCALE GENOMIC DNA]</scope>
    <source>
        <strain evidence="1">M_S1</strain>
        <tissue evidence="1">Blood</tissue>
    </source>
</reference>